<comment type="similarity">
    <text evidence="2">Belongs to the DyP-type peroxidase family. EfeB subfamily.</text>
</comment>
<dbReference type="InterPro" id="IPR006313">
    <property type="entry name" value="EfeB/EfeN"/>
</dbReference>
<evidence type="ECO:0000256" key="2">
    <source>
        <dbReference type="ARBA" id="ARBA00005365"/>
    </source>
</evidence>
<evidence type="ECO:0000256" key="14">
    <source>
        <dbReference type="PIRSR" id="PIRSR606313-2"/>
    </source>
</evidence>
<keyword evidence="8 13" id="KW-0408">Iron</keyword>
<dbReference type="GO" id="GO:0005829">
    <property type="term" value="C:cytosol"/>
    <property type="evidence" value="ECO:0007669"/>
    <property type="project" value="TreeGrafter"/>
</dbReference>
<evidence type="ECO:0000313" key="18">
    <source>
        <dbReference type="EMBL" id="TCP17646.1"/>
    </source>
</evidence>
<evidence type="ECO:0000259" key="17">
    <source>
        <dbReference type="Pfam" id="PF20628"/>
    </source>
</evidence>
<comment type="cofactor">
    <cofactor evidence="13 15">
        <name>heme b</name>
        <dbReference type="ChEBI" id="CHEBI:60344"/>
    </cofactor>
    <text evidence="13 15">Binds 1 heme b (iron(II)-protoporphyrin IX) group non-covalently per subunit.</text>
</comment>
<keyword evidence="15" id="KW-0574">Periplasm</keyword>
<dbReference type="OrthoDB" id="9781066at2"/>
<feature type="domain" description="Dyp-type peroxidase N-terminal" evidence="16">
    <location>
        <begin position="50"/>
        <end position="202"/>
    </location>
</feature>
<comment type="subunit">
    <text evidence="15">Homodimer. Part of a ferrous iron transporter composed of EfeU, EfeO and EfeB.</text>
</comment>
<dbReference type="GO" id="GO:0033212">
    <property type="term" value="P:iron import into cell"/>
    <property type="evidence" value="ECO:0007669"/>
    <property type="project" value="InterPro"/>
</dbReference>
<evidence type="ECO:0000256" key="7">
    <source>
        <dbReference type="ARBA" id="ARBA00023002"/>
    </source>
</evidence>
<evidence type="ECO:0000313" key="19">
    <source>
        <dbReference type="Proteomes" id="UP000295537"/>
    </source>
</evidence>
<name>A0A4V2SK06_9PAST</name>
<feature type="binding site" evidence="14">
    <location>
        <begin position="219"/>
        <end position="221"/>
    </location>
    <ligand>
        <name>protoporphyrin IX</name>
        <dbReference type="ChEBI" id="CHEBI:57306"/>
    </ligand>
</feature>
<feature type="chain" id="PRO_5021039769" description="Deferrochelatase" evidence="15">
    <location>
        <begin position="31"/>
        <end position="402"/>
    </location>
</feature>
<dbReference type="PROSITE" id="PS51318">
    <property type="entry name" value="TAT"/>
    <property type="match status" value="1"/>
</dbReference>
<dbReference type="GO" id="GO:0030313">
    <property type="term" value="C:cell envelope"/>
    <property type="evidence" value="ECO:0007669"/>
    <property type="project" value="UniProtKB-SubCell"/>
</dbReference>
<dbReference type="PANTHER" id="PTHR30521:SF4">
    <property type="entry name" value="DEFERROCHELATASE"/>
    <property type="match status" value="1"/>
</dbReference>
<evidence type="ECO:0000259" key="16">
    <source>
        <dbReference type="Pfam" id="PF04261"/>
    </source>
</evidence>
<dbReference type="GO" id="GO:0004325">
    <property type="term" value="F:ferrochelatase activity"/>
    <property type="evidence" value="ECO:0007669"/>
    <property type="project" value="UniProtKB-EC"/>
</dbReference>
<keyword evidence="7 15" id="KW-0560">Oxidoreductase</keyword>
<keyword evidence="3 15" id="KW-0575">Peroxidase</keyword>
<feature type="binding site" evidence="13">
    <location>
        <position position="321"/>
    </location>
    <ligand>
        <name>heme b</name>
        <dbReference type="ChEBI" id="CHEBI:60344"/>
    </ligand>
</feature>
<feature type="binding site" evidence="14">
    <location>
        <position position="273"/>
    </location>
    <ligand>
        <name>protoporphyrin IX</name>
        <dbReference type="ChEBI" id="CHEBI:57306"/>
    </ligand>
</feature>
<evidence type="ECO:0000256" key="4">
    <source>
        <dbReference type="ARBA" id="ARBA00022617"/>
    </source>
</evidence>
<protein>
    <recommendedName>
        <fullName evidence="10 15">Deferrochelatase</fullName>
        <ecNumber evidence="15">1.11.1.-</ecNumber>
    </recommendedName>
    <alternativeName>
        <fullName evidence="11 15">Peroxidase EfeB</fullName>
    </alternativeName>
</protein>
<evidence type="ECO:0000256" key="11">
    <source>
        <dbReference type="ARBA" id="ARBA00033775"/>
    </source>
</evidence>
<dbReference type="NCBIfam" id="TIGR01412">
    <property type="entry name" value="tat_substr_1"/>
    <property type="match status" value="1"/>
</dbReference>
<accession>A0A4V2SK06</accession>
<dbReference type="InterPro" id="IPR048328">
    <property type="entry name" value="Dyp_perox_C"/>
</dbReference>
<evidence type="ECO:0000256" key="12">
    <source>
        <dbReference type="ARBA" id="ARBA00048856"/>
    </source>
</evidence>
<dbReference type="EC" id="1.11.1.-" evidence="15"/>
<dbReference type="GO" id="GO:0004601">
    <property type="term" value="F:peroxidase activity"/>
    <property type="evidence" value="ECO:0007669"/>
    <property type="project" value="UniProtKB-KW"/>
</dbReference>
<keyword evidence="9" id="KW-0456">Lyase</keyword>
<evidence type="ECO:0000256" key="8">
    <source>
        <dbReference type="ARBA" id="ARBA00023004"/>
    </source>
</evidence>
<keyword evidence="6 15" id="KW-0732">Signal</keyword>
<gene>
    <name evidence="18" type="ORF">EV693_105117</name>
</gene>
<feature type="binding site" evidence="13">
    <location>
        <position position="308"/>
    </location>
    <ligand>
        <name>heme b</name>
        <dbReference type="ChEBI" id="CHEBI:60344"/>
    </ligand>
</feature>
<dbReference type="PROSITE" id="PS51404">
    <property type="entry name" value="DYP_PEROXIDASE"/>
    <property type="match status" value="1"/>
</dbReference>
<evidence type="ECO:0000256" key="15">
    <source>
        <dbReference type="RuleBase" id="RU365017"/>
    </source>
</evidence>
<evidence type="ECO:0000256" key="1">
    <source>
        <dbReference type="ARBA" id="ARBA00004196"/>
    </source>
</evidence>
<dbReference type="PANTHER" id="PTHR30521">
    <property type="entry name" value="DEFERROCHELATASE/PEROXIDASE"/>
    <property type="match status" value="1"/>
</dbReference>
<dbReference type="InterPro" id="IPR006314">
    <property type="entry name" value="Dyp_peroxidase"/>
</dbReference>
<dbReference type="GO" id="GO:0046872">
    <property type="term" value="F:metal ion binding"/>
    <property type="evidence" value="ECO:0007669"/>
    <property type="project" value="UniProtKB-KW"/>
</dbReference>
<keyword evidence="19" id="KW-1185">Reference proteome</keyword>
<evidence type="ECO:0000256" key="13">
    <source>
        <dbReference type="PIRSR" id="PIRSR606313-1"/>
    </source>
</evidence>
<dbReference type="SUPFAM" id="SSF54909">
    <property type="entry name" value="Dimeric alpha+beta barrel"/>
    <property type="match status" value="1"/>
</dbReference>
<evidence type="ECO:0000256" key="10">
    <source>
        <dbReference type="ARBA" id="ARBA00033771"/>
    </source>
</evidence>
<dbReference type="InterPro" id="IPR006311">
    <property type="entry name" value="TAT_signal"/>
</dbReference>
<dbReference type="Proteomes" id="UP000295537">
    <property type="component" value="Unassembled WGS sequence"/>
</dbReference>
<evidence type="ECO:0000256" key="6">
    <source>
        <dbReference type="ARBA" id="ARBA00022729"/>
    </source>
</evidence>
<sequence length="402" mass="44835">MNDLPIKGRRAFIKQAMVASASLVASTSYASANASALSNSLGIPFYGKHQAGIATPAQKHIYFIVLDLHTEDLAKIKKLFQLWTDYSVKLTAGQKVRSYSDNRYIPPNDTGEAESLAAHQLTLTFGISPDFFEKLNISHLKPNEFNTLPHFPRDQLQERYIKGDICIQACADDPQVAFHAVRNLVRAGRGEITPRWSQMGFNSFEGNDTPRNLFAFKDGTANQTSEKELNNAVWYQGDNWLNGGSYLAVRRIKTFLETWDRTNLASQEETFGRHRHSGAPMGGKAEFEAVDLDKKDAKGNLQIPEDSHVHLAKKTGMTILRRSFSYASGVDEHGQLDAGLLFISFQNSPERFIKLQNSFGNTDRLNEYITHIGSGLFACFAGVKEGEYLGQALFEQALSKSK</sequence>
<dbReference type="RefSeq" id="WP_132501236.1">
    <property type="nucleotide sequence ID" value="NZ_LVXA01000001.1"/>
</dbReference>
<reference evidence="18 19" key="1">
    <citation type="submission" date="2019-03" db="EMBL/GenBank/DDBJ databases">
        <title>Genomic Encyclopedia of Type Strains, Phase IV (KMG-IV): sequencing the most valuable type-strain genomes for metagenomic binning, comparative biology and taxonomic classification.</title>
        <authorList>
            <person name="Goeker M."/>
        </authorList>
    </citation>
    <scope>NUCLEOTIDE SEQUENCE [LARGE SCALE GENOMIC DNA]</scope>
    <source>
        <strain evidence="18 19">DSM 16380</strain>
    </source>
</reference>
<keyword evidence="4 13" id="KW-0349">Heme</keyword>
<evidence type="ECO:0000256" key="5">
    <source>
        <dbReference type="ARBA" id="ARBA00022723"/>
    </source>
</evidence>
<feature type="domain" description="Dyp-type peroxidase C-terminal" evidence="17">
    <location>
        <begin position="209"/>
        <end position="383"/>
    </location>
</feature>
<evidence type="ECO:0000256" key="9">
    <source>
        <dbReference type="ARBA" id="ARBA00023239"/>
    </source>
</evidence>
<dbReference type="GO" id="GO:0042597">
    <property type="term" value="C:periplasmic space"/>
    <property type="evidence" value="ECO:0007669"/>
    <property type="project" value="UniProtKB-SubCell"/>
</dbReference>
<feature type="binding site" evidence="13">
    <location>
        <begin position="219"/>
        <end position="221"/>
    </location>
    <ligand>
        <name>heme b</name>
        <dbReference type="ChEBI" id="CHEBI:60344"/>
    </ligand>
</feature>
<dbReference type="Pfam" id="PF20628">
    <property type="entry name" value="Dyp_perox_C"/>
    <property type="match status" value="1"/>
</dbReference>
<organism evidence="18 19">
    <name type="scientific">Nicoletella semolina</name>
    <dbReference type="NCBI Taxonomy" id="271160"/>
    <lineage>
        <taxon>Bacteria</taxon>
        <taxon>Pseudomonadati</taxon>
        <taxon>Pseudomonadota</taxon>
        <taxon>Gammaproteobacteria</taxon>
        <taxon>Pasteurellales</taxon>
        <taxon>Pasteurellaceae</taxon>
        <taxon>Nicoletella</taxon>
    </lineage>
</organism>
<feature type="signal peptide" evidence="15">
    <location>
        <begin position="1"/>
        <end position="30"/>
    </location>
</feature>
<comment type="function">
    <text evidence="15">Involved in the recovery of exogenous heme iron. Extracts iron from heme while preserving the protoporphyrin ring intact.</text>
</comment>
<dbReference type="Pfam" id="PF04261">
    <property type="entry name" value="Dyp_perox_N"/>
    <property type="match status" value="1"/>
</dbReference>
<comment type="catalytic activity">
    <reaction evidence="12">
        <text>heme b + 2 H(+) = protoporphyrin IX + Fe(2+)</text>
        <dbReference type="Rhea" id="RHEA:22584"/>
        <dbReference type="ChEBI" id="CHEBI:15378"/>
        <dbReference type="ChEBI" id="CHEBI:29033"/>
        <dbReference type="ChEBI" id="CHEBI:57306"/>
        <dbReference type="ChEBI" id="CHEBI:60344"/>
        <dbReference type="EC" id="4.98.1.1"/>
    </reaction>
    <physiologicalReaction direction="left-to-right" evidence="12">
        <dbReference type="Rhea" id="RHEA:22585"/>
    </physiologicalReaction>
</comment>
<evidence type="ECO:0000256" key="3">
    <source>
        <dbReference type="ARBA" id="ARBA00022559"/>
    </source>
</evidence>
<comment type="caution">
    <text evidence="18">The sequence shown here is derived from an EMBL/GenBank/DDBJ whole genome shotgun (WGS) entry which is preliminary data.</text>
</comment>
<comment type="subcellular location">
    <subcellularLocation>
        <location evidence="1">Cell envelope</location>
    </subcellularLocation>
    <subcellularLocation>
        <location evidence="15">Periplasm</location>
    </subcellularLocation>
</comment>
<dbReference type="EMBL" id="SLXJ01000005">
    <property type="protein sequence ID" value="TCP17646.1"/>
    <property type="molecule type" value="Genomic_DNA"/>
</dbReference>
<dbReference type="GO" id="GO:0020037">
    <property type="term" value="F:heme binding"/>
    <property type="evidence" value="ECO:0007669"/>
    <property type="project" value="InterPro"/>
</dbReference>
<dbReference type="InterPro" id="IPR011008">
    <property type="entry name" value="Dimeric_a/b-barrel"/>
</dbReference>
<proteinExistence type="inferred from homology"/>
<dbReference type="NCBIfam" id="TIGR01413">
    <property type="entry name" value="Dyp_perox_fam"/>
    <property type="match status" value="1"/>
</dbReference>
<dbReference type="AlphaFoldDB" id="A0A4V2SK06"/>
<keyword evidence="5 13" id="KW-0479">Metal-binding</keyword>
<dbReference type="InterPro" id="IPR048327">
    <property type="entry name" value="Dyp_perox_N"/>
</dbReference>